<comment type="similarity">
    <text evidence="3 8">Belongs to the acyl-CoA dehydrogenase family.</text>
</comment>
<evidence type="ECO:0000313" key="13">
    <source>
        <dbReference type="Proteomes" id="UP000284605"/>
    </source>
</evidence>
<dbReference type="GO" id="GO:0008470">
    <property type="term" value="F:3-methylbutanoyl-CoA dehydrogenase activity"/>
    <property type="evidence" value="ECO:0007669"/>
    <property type="project" value="TreeGrafter"/>
</dbReference>
<dbReference type="RefSeq" id="WP_119781628.1">
    <property type="nucleotide sequence ID" value="NZ_QYUK01000011.1"/>
</dbReference>
<keyword evidence="13" id="KW-1185">Reference proteome</keyword>
<dbReference type="InterPro" id="IPR009075">
    <property type="entry name" value="AcylCo_DH/oxidase_C"/>
</dbReference>
<dbReference type="GO" id="GO:0050660">
    <property type="term" value="F:flavin adenine dinucleotide binding"/>
    <property type="evidence" value="ECO:0007669"/>
    <property type="project" value="InterPro"/>
</dbReference>
<evidence type="ECO:0000259" key="11">
    <source>
        <dbReference type="Pfam" id="PF02771"/>
    </source>
</evidence>
<dbReference type="Gene3D" id="2.40.110.10">
    <property type="entry name" value="Butyryl-CoA Dehydrogenase, subunit A, domain 2"/>
    <property type="match status" value="1"/>
</dbReference>
<dbReference type="Pfam" id="PF02771">
    <property type="entry name" value="Acyl-CoA_dh_N"/>
    <property type="match status" value="1"/>
</dbReference>
<comment type="caution">
    <text evidence="12">The sequence shown here is derived from an EMBL/GenBank/DDBJ whole genome shotgun (WGS) entry which is preliminary data.</text>
</comment>
<dbReference type="InterPro" id="IPR013786">
    <property type="entry name" value="AcylCoA_DH/ox_N"/>
</dbReference>
<evidence type="ECO:0000313" key="12">
    <source>
        <dbReference type="EMBL" id="RJF89585.1"/>
    </source>
</evidence>
<dbReference type="FunFam" id="1.20.140.10:FF:000001">
    <property type="entry name" value="Acyl-CoA dehydrogenase"/>
    <property type="match status" value="1"/>
</dbReference>
<dbReference type="FunFam" id="2.40.110.10:FF:000001">
    <property type="entry name" value="Acyl-CoA dehydrogenase, mitochondrial"/>
    <property type="match status" value="1"/>
</dbReference>
<dbReference type="Gene3D" id="1.20.140.10">
    <property type="entry name" value="Butyryl-CoA Dehydrogenase, subunit A, domain 3"/>
    <property type="match status" value="1"/>
</dbReference>
<dbReference type="AlphaFoldDB" id="A0A418WHW3"/>
<dbReference type="SUPFAM" id="SSF47203">
    <property type="entry name" value="Acyl-CoA dehydrogenase C-terminal domain-like"/>
    <property type="match status" value="1"/>
</dbReference>
<dbReference type="InterPro" id="IPR006089">
    <property type="entry name" value="Acyl-CoA_DH_CS"/>
</dbReference>
<evidence type="ECO:0000256" key="3">
    <source>
        <dbReference type="ARBA" id="ARBA00009347"/>
    </source>
</evidence>
<dbReference type="Gene3D" id="1.10.540.10">
    <property type="entry name" value="Acyl-CoA dehydrogenase/oxidase, N-terminal domain"/>
    <property type="match status" value="1"/>
</dbReference>
<dbReference type="InterPro" id="IPR009100">
    <property type="entry name" value="AcylCoA_DH/oxidase_NM_dom_sf"/>
</dbReference>
<evidence type="ECO:0000259" key="9">
    <source>
        <dbReference type="Pfam" id="PF00441"/>
    </source>
</evidence>
<dbReference type="PROSITE" id="PS00072">
    <property type="entry name" value="ACYL_COA_DH_1"/>
    <property type="match status" value="1"/>
</dbReference>
<keyword evidence="7 8" id="KW-0560">Oxidoreductase</keyword>
<dbReference type="PANTHER" id="PTHR43884:SF12">
    <property type="entry name" value="ISOVALERYL-COA DEHYDROGENASE, MITOCHONDRIAL-RELATED"/>
    <property type="match status" value="1"/>
</dbReference>
<evidence type="ECO:0000259" key="10">
    <source>
        <dbReference type="Pfam" id="PF02770"/>
    </source>
</evidence>
<feature type="domain" description="Acyl-CoA dehydrogenase/oxidase C-terminal" evidence="9">
    <location>
        <begin position="247"/>
        <end position="402"/>
    </location>
</feature>
<dbReference type="Pfam" id="PF02770">
    <property type="entry name" value="Acyl-CoA_dh_M"/>
    <property type="match status" value="1"/>
</dbReference>
<evidence type="ECO:0000256" key="5">
    <source>
        <dbReference type="ARBA" id="ARBA00022630"/>
    </source>
</evidence>
<evidence type="ECO:0000256" key="8">
    <source>
        <dbReference type="RuleBase" id="RU362125"/>
    </source>
</evidence>
<dbReference type="InterPro" id="IPR006091">
    <property type="entry name" value="Acyl-CoA_Oxase/DH_mid-dom"/>
</dbReference>
<dbReference type="Pfam" id="PF00441">
    <property type="entry name" value="Acyl-CoA_dh_1"/>
    <property type="match status" value="1"/>
</dbReference>
<name>A0A418WHW3_9PROT</name>
<dbReference type="SUPFAM" id="SSF56645">
    <property type="entry name" value="Acyl-CoA dehydrogenase NM domain-like"/>
    <property type="match status" value="1"/>
</dbReference>
<feature type="domain" description="Acyl-CoA oxidase/dehydrogenase middle" evidence="10">
    <location>
        <begin position="139"/>
        <end position="235"/>
    </location>
</feature>
<keyword evidence="4" id="KW-0101">Branched-chain amino acid catabolism</keyword>
<dbReference type="PANTHER" id="PTHR43884">
    <property type="entry name" value="ACYL-COA DEHYDROGENASE"/>
    <property type="match status" value="1"/>
</dbReference>
<evidence type="ECO:0000256" key="4">
    <source>
        <dbReference type="ARBA" id="ARBA00022456"/>
    </source>
</evidence>
<evidence type="ECO:0000256" key="1">
    <source>
        <dbReference type="ARBA" id="ARBA00001974"/>
    </source>
</evidence>
<proteinExistence type="inferred from homology"/>
<dbReference type="EMBL" id="QYUK01000011">
    <property type="protein sequence ID" value="RJF89585.1"/>
    <property type="molecule type" value="Genomic_DNA"/>
</dbReference>
<comment type="pathway">
    <text evidence="2">Amino-acid degradation; L-valine degradation.</text>
</comment>
<protein>
    <submittedName>
        <fullName evidence="12">Isovaleryl-CoA dehydrogenase</fullName>
    </submittedName>
</protein>
<dbReference type="InterPro" id="IPR037069">
    <property type="entry name" value="AcylCoA_DH/ox_N_sf"/>
</dbReference>
<keyword evidence="6 8" id="KW-0274">FAD</keyword>
<evidence type="ECO:0000256" key="2">
    <source>
        <dbReference type="ARBA" id="ARBA00005109"/>
    </source>
</evidence>
<keyword evidence="5 8" id="KW-0285">Flavoprotein</keyword>
<evidence type="ECO:0000256" key="7">
    <source>
        <dbReference type="ARBA" id="ARBA00023002"/>
    </source>
</evidence>
<dbReference type="InterPro" id="IPR046373">
    <property type="entry name" value="Acyl-CoA_Oxase/DH_mid-dom_sf"/>
</dbReference>
<dbReference type="InterPro" id="IPR036250">
    <property type="entry name" value="AcylCo_DH-like_C"/>
</dbReference>
<gene>
    <name evidence="12" type="ORF">D3874_23600</name>
</gene>
<sequence>MSATAAAADLRANSYATNGFRLTPDQQEILDQADKFGRGELHDLCPRMDNEEWWPPQAMPALARMGFLGVTVEPELGGAGSDFFTSGLITQGLARWNHAVALSYVAHENLCVNNIARNASPALRERYLPGLLDGTKIGALGLTEPGAGSDALGSMATTARREGDHYILNGAKLFITNGPVADVILVYAKTDKAAGAKGISAFIVEKGFPGFKVAQKLDKMGFRGSTTAELVFEDCKVPAENLVGVENKGVAVVMSGLDLERAIVAMINLGMAERAFELALDYAKTRTQFGKKIGEFQMVQAKLAEMWTTIETMKTYCYRTLAEANDLEEGAGGRGDIHKLTASCILYAAEGCTRVVSDAVQIFGGAGYMRETEINRLYRASKLLEIGAGTSEIRKLIIAGELLR</sequence>
<organism evidence="12 13">
    <name type="scientific">Oleomonas cavernae</name>
    <dbReference type="NCBI Taxonomy" id="2320859"/>
    <lineage>
        <taxon>Bacteria</taxon>
        <taxon>Pseudomonadati</taxon>
        <taxon>Pseudomonadota</taxon>
        <taxon>Alphaproteobacteria</taxon>
        <taxon>Acetobacterales</taxon>
        <taxon>Acetobacteraceae</taxon>
        <taxon>Oleomonas</taxon>
    </lineage>
</organism>
<dbReference type="OrthoDB" id="5510711at2"/>
<dbReference type="GO" id="GO:0006552">
    <property type="term" value="P:L-leucine catabolic process"/>
    <property type="evidence" value="ECO:0007669"/>
    <property type="project" value="TreeGrafter"/>
</dbReference>
<comment type="cofactor">
    <cofactor evidence="1 8">
        <name>FAD</name>
        <dbReference type="ChEBI" id="CHEBI:57692"/>
    </cofactor>
</comment>
<reference evidence="12 13" key="1">
    <citation type="submission" date="2018-09" db="EMBL/GenBank/DDBJ databases">
        <authorList>
            <person name="Zhu H."/>
        </authorList>
    </citation>
    <scope>NUCLEOTIDE SEQUENCE [LARGE SCALE GENOMIC DNA]</scope>
    <source>
        <strain evidence="12 13">K1W22B-8</strain>
    </source>
</reference>
<feature type="domain" description="Acyl-CoA dehydrogenase/oxidase N-terminal" evidence="11">
    <location>
        <begin position="23"/>
        <end position="134"/>
    </location>
</feature>
<dbReference type="Proteomes" id="UP000284605">
    <property type="component" value="Unassembled WGS sequence"/>
</dbReference>
<accession>A0A418WHW3</accession>
<evidence type="ECO:0000256" key="6">
    <source>
        <dbReference type="ARBA" id="ARBA00022827"/>
    </source>
</evidence>